<dbReference type="AlphaFoldDB" id="A0A2H0B6I3"/>
<reference evidence="1 2" key="1">
    <citation type="submission" date="2017-09" db="EMBL/GenBank/DDBJ databases">
        <title>Depth-based differentiation of microbial function through sediment-hosted aquifers and enrichment of novel symbionts in the deep terrestrial subsurface.</title>
        <authorList>
            <person name="Probst A.J."/>
            <person name="Ladd B."/>
            <person name="Jarett J.K."/>
            <person name="Geller-Mcgrath D.E."/>
            <person name="Sieber C.M."/>
            <person name="Emerson J.B."/>
            <person name="Anantharaman K."/>
            <person name="Thomas B.C."/>
            <person name="Malmstrom R."/>
            <person name="Stieglmeier M."/>
            <person name="Klingl A."/>
            <person name="Woyke T."/>
            <person name="Ryan C.M."/>
            <person name="Banfield J.F."/>
        </authorList>
    </citation>
    <scope>NUCLEOTIDE SEQUENCE [LARGE SCALE GENOMIC DNA]</scope>
    <source>
        <strain evidence="1">CG23_combo_of_CG06-09_8_20_14_all_34_8</strain>
    </source>
</reference>
<evidence type="ECO:0000313" key="1">
    <source>
        <dbReference type="EMBL" id="PIP53269.1"/>
    </source>
</evidence>
<name>A0A2H0B6I3_9BACT</name>
<dbReference type="Proteomes" id="UP000229459">
    <property type="component" value="Unassembled WGS sequence"/>
</dbReference>
<organism evidence="1 2">
    <name type="scientific">Candidatus Beckwithbacteria bacterium CG23_combo_of_CG06-09_8_20_14_all_34_8</name>
    <dbReference type="NCBI Taxonomy" id="1974497"/>
    <lineage>
        <taxon>Bacteria</taxon>
        <taxon>Candidatus Beckwithiibacteriota</taxon>
    </lineage>
</organism>
<protein>
    <submittedName>
        <fullName evidence="1">Uncharacterized protein</fullName>
    </submittedName>
</protein>
<dbReference type="EMBL" id="PCSR01000043">
    <property type="protein sequence ID" value="PIP53269.1"/>
    <property type="molecule type" value="Genomic_DNA"/>
</dbReference>
<gene>
    <name evidence="1" type="ORF">COX08_01920</name>
</gene>
<comment type="caution">
    <text evidence="1">The sequence shown here is derived from an EMBL/GenBank/DDBJ whole genome shotgun (WGS) entry which is preliminary data.</text>
</comment>
<proteinExistence type="predicted"/>
<sequence length="153" mass="17550">MCSTNQETIEKYTQIFNESEPITLEITKPSEQTYKALLTPTQNGGVILLLTAPIGKQEEDNLEFLQRHHLVPSQEQCQLLVGLSNLSSNEKEILLKQATKWRAVILPDNPQEAVKFIYNLKINNVFTQMQKYKRAKINELSDKGVVQFWESIS</sequence>
<evidence type="ECO:0000313" key="2">
    <source>
        <dbReference type="Proteomes" id="UP000229459"/>
    </source>
</evidence>
<accession>A0A2H0B6I3</accession>